<evidence type="ECO:0000256" key="1">
    <source>
        <dbReference type="ARBA" id="ARBA00022618"/>
    </source>
</evidence>
<dbReference type="InterPro" id="IPR039001">
    <property type="entry name" value="Pal"/>
</dbReference>
<proteinExistence type="inferred from homology"/>
<reference evidence="12" key="2">
    <citation type="submission" date="2020-09" db="EMBL/GenBank/DDBJ databases">
        <authorList>
            <person name="Sun Q."/>
            <person name="Zhou Y."/>
        </authorList>
    </citation>
    <scope>NUCLEOTIDE SEQUENCE</scope>
    <source>
        <strain evidence="12">CGMCC 1.12921</strain>
    </source>
</reference>
<reference evidence="12" key="1">
    <citation type="journal article" date="2014" name="Int. J. Syst. Evol. Microbiol.">
        <title>Complete genome sequence of Corynebacterium casei LMG S-19264T (=DSM 44701T), isolated from a smear-ripened cheese.</title>
        <authorList>
            <consortium name="US DOE Joint Genome Institute (JGI-PGF)"/>
            <person name="Walter F."/>
            <person name="Albersmeier A."/>
            <person name="Kalinowski J."/>
            <person name="Ruckert C."/>
        </authorList>
    </citation>
    <scope>NUCLEOTIDE SEQUENCE</scope>
    <source>
        <strain evidence="12">CGMCC 1.12921</strain>
    </source>
</reference>
<keyword evidence="13" id="KW-1185">Reference proteome</keyword>
<evidence type="ECO:0000256" key="10">
    <source>
        <dbReference type="SAM" id="SignalP"/>
    </source>
</evidence>
<evidence type="ECO:0000256" key="4">
    <source>
        <dbReference type="ARBA" id="ARBA00023139"/>
    </source>
</evidence>
<evidence type="ECO:0000256" key="9">
    <source>
        <dbReference type="SAM" id="MobiDB-lite"/>
    </source>
</evidence>
<dbReference type="GO" id="GO:0009279">
    <property type="term" value="C:cell outer membrane"/>
    <property type="evidence" value="ECO:0007669"/>
    <property type="project" value="UniProtKB-SubCell"/>
</dbReference>
<evidence type="ECO:0000256" key="8">
    <source>
        <dbReference type="HAMAP-Rule" id="MF_02204"/>
    </source>
</evidence>
<dbReference type="InterPro" id="IPR006665">
    <property type="entry name" value="OmpA-like"/>
</dbReference>
<dbReference type="AlphaFoldDB" id="A0A8J2Y6W2"/>
<comment type="similarity">
    <text evidence="8">Belongs to the Pal lipoprotein family.</text>
</comment>
<dbReference type="Proteomes" id="UP000613582">
    <property type="component" value="Unassembled WGS sequence"/>
</dbReference>
<evidence type="ECO:0000313" key="13">
    <source>
        <dbReference type="Proteomes" id="UP000613582"/>
    </source>
</evidence>
<dbReference type="Gene3D" id="3.30.1330.60">
    <property type="entry name" value="OmpA-like domain"/>
    <property type="match status" value="1"/>
</dbReference>
<keyword evidence="6 8" id="KW-0449">Lipoprotein</keyword>
<dbReference type="CDD" id="cd07185">
    <property type="entry name" value="OmpA_C-like"/>
    <property type="match status" value="1"/>
</dbReference>
<dbReference type="NCBIfam" id="TIGR02802">
    <property type="entry name" value="Pal_lipo"/>
    <property type="match status" value="1"/>
</dbReference>
<keyword evidence="7 8" id="KW-0131">Cell cycle</keyword>
<evidence type="ECO:0000256" key="2">
    <source>
        <dbReference type="ARBA" id="ARBA00022729"/>
    </source>
</evidence>
<dbReference type="GO" id="GO:0051301">
    <property type="term" value="P:cell division"/>
    <property type="evidence" value="ECO:0007669"/>
    <property type="project" value="UniProtKB-UniRule"/>
</dbReference>
<accession>A0A8J2Y6W2</accession>
<evidence type="ECO:0000259" key="11">
    <source>
        <dbReference type="PROSITE" id="PS51123"/>
    </source>
</evidence>
<comment type="subcellular location">
    <subcellularLocation>
        <location evidence="8">Cell outer membrane</location>
        <topology evidence="8">Lipid-anchor</topology>
    </subcellularLocation>
</comment>
<dbReference type="InterPro" id="IPR036737">
    <property type="entry name" value="OmpA-like_sf"/>
</dbReference>
<dbReference type="Pfam" id="PF00691">
    <property type="entry name" value="OmpA"/>
    <property type="match status" value="1"/>
</dbReference>
<dbReference type="SUPFAM" id="SSF103088">
    <property type="entry name" value="OmpA-like"/>
    <property type="match status" value="1"/>
</dbReference>
<dbReference type="InterPro" id="IPR014169">
    <property type="entry name" value="Pal_lipo_C"/>
</dbReference>
<evidence type="ECO:0000256" key="3">
    <source>
        <dbReference type="ARBA" id="ARBA00023136"/>
    </source>
</evidence>
<evidence type="ECO:0000256" key="6">
    <source>
        <dbReference type="ARBA" id="ARBA00023288"/>
    </source>
</evidence>
<dbReference type="HAMAP" id="MF_02204">
    <property type="entry name" value="Pal"/>
    <property type="match status" value="1"/>
</dbReference>
<feature type="region of interest" description="Disordered" evidence="9">
    <location>
        <begin position="31"/>
        <end position="64"/>
    </location>
</feature>
<feature type="domain" description="OmpA-like" evidence="11">
    <location>
        <begin position="63"/>
        <end position="180"/>
    </location>
</feature>
<feature type="signal peptide" evidence="10">
    <location>
        <begin position="1"/>
        <end position="26"/>
    </location>
</feature>
<dbReference type="PRINTS" id="PR01021">
    <property type="entry name" value="OMPADOMAIN"/>
</dbReference>
<evidence type="ECO:0000313" key="12">
    <source>
        <dbReference type="EMBL" id="GGD08439.1"/>
    </source>
</evidence>
<dbReference type="InterPro" id="IPR050330">
    <property type="entry name" value="Bact_OuterMem_StrucFunc"/>
</dbReference>
<keyword evidence="3 8" id="KW-0472">Membrane</keyword>
<keyword evidence="5 8" id="KW-0998">Cell outer membrane</keyword>
<evidence type="ECO:0000256" key="5">
    <source>
        <dbReference type="ARBA" id="ARBA00023237"/>
    </source>
</evidence>
<dbReference type="EMBL" id="BMGH01000001">
    <property type="protein sequence ID" value="GGD08439.1"/>
    <property type="molecule type" value="Genomic_DNA"/>
</dbReference>
<dbReference type="PROSITE" id="PS51123">
    <property type="entry name" value="OMPA_2"/>
    <property type="match status" value="1"/>
</dbReference>
<feature type="chain" id="PRO_5035308870" description="Peptidoglycan-associated lipoprotein" evidence="10">
    <location>
        <begin position="27"/>
        <end position="181"/>
    </location>
</feature>
<feature type="compositionally biased region" description="Polar residues" evidence="9">
    <location>
        <begin position="31"/>
        <end position="43"/>
    </location>
</feature>
<protein>
    <recommendedName>
        <fullName evidence="8">Peptidoglycan-associated lipoprotein</fullName>
        <shortName evidence="8">PAL</shortName>
    </recommendedName>
</protein>
<evidence type="ECO:0000256" key="7">
    <source>
        <dbReference type="ARBA" id="ARBA00023306"/>
    </source>
</evidence>
<comment type="function">
    <text evidence="8">Part of the Tol-Pal system, which plays a role in outer membrane invagination during cell division and is important for maintaining outer membrane integrity.</text>
</comment>
<organism evidence="12 13">
    <name type="scientific">Aquisalinus flavus</name>
    <dbReference type="NCBI Taxonomy" id="1526572"/>
    <lineage>
        <taxon>Bacteria</taxon>
        <taxon>Pseudomonadati</taxon>
        <taxon>Pseudomonadota</taxon>
        <taxon>Alphaproteobacteria</taxon>
        <taxon>Parvularculales</taxon>
        <taxon>Parvularculaceae</taxon>
        <taxon>Aquisalinus</taxon>
    </lineage>
</organism>
<keyword evidence="2 8" id="KW-0732">Signal</keyword>
<sequence>MELKFKMPIKKFLINTGIVVALAAVAACSSTPEETEVADTTPTREVVTPRDTVETSSVVPGSQEDLEENVGHRVFFGYDEYNLTSEAQAQLARQAAWLKQYPEARVRIAGNCDERGTREYNLALGARRANSAKAYLTSLGVDGSRITTISYGKERPIETGSNPQAWAQNRNATTMLVTTGA</sequence>
<gene>
    <name evidence="8 12" type="primary">pal</name>
    <name evidence="12" type="ORF">GCM10011342_16560</name>
</gene>
<keyword evidence="1 8" id="KW-0132">Cell division</keyword>
<dbReference type="PANTHER" id="PTHR30329:SF21">
    <property type="entry name" value="LIPOPROTEIN YIAD-RELATED"/>
    <property type="match status" value="1"/>
</dbReference>
<comment type="subunit">
    <text evidence="8">The Tol-Pal system is composed of five core proteins: the inner membrane proteins TolA, TolQ and TolR, the periplasmic protein TolB and the outer membrane protein Pal. They form a network linking the inner and outer membranes and the peptidoglycan layer.</text>
</comment>
<dbReference type="InterPro" id="IPR006664">
    <property type="entry name" value="OMP_bac"/>
</dbReference>
<comment type="caution">
    <text evidence="12">The sequence shown here is derived from an EMBL/GenBank/DDBJ whole genome shotgun (WGS) entry which is preliminary data.</text>
</comment>
<keyword evidence="4 8" id="KW-0564">Palmitate</keyword>
<dbReference type="PROSITE" id="PS51257">
    <property type="entry name" value="PROKAR_LIPOPROTEIN"/>
    <property type="match status" value="1"/>
</dbReference>
<name>A0A8J2Y6W2_9PROT</name>
<dbReference type="PANTHER" id="PTHR30329">
    <property type="entry name" value="STATOR ELEMENT OF FLAGELLAR MOTOR COMPLEX"/>
    <property type="match status" value="1"/>
</dbReference>